<dbReference type="Proteomes" id="UP000509579">
    <property type="component" value="Chromosome"/>
</dbReference>
<comment type="subcellular location">
    <subcellularLocation>
        <location evidence="1">Cytoplasm</location>
    </subcellularLocation>
</comment>
<evidence type="ECO:0000256" key="3">
    <source>
        <dbReference type="ARBA" id="ARBA00022857"/>
    </source>
</evidence>
<dbReference type="PROSITE" id="PS00061">
    <property type="entry name" value="ADH_SHORT"/>
    <property type="match status" value="1"/>
</dbReference>
<dbReference type="SUPFAM" id="SSF51735">
    <property type="entry name" value="NAD(P)-binding Rossmann-fold domains"/>
    <property type="match status" value="1"/>
</dbReference>
<accession>A0A6N1X4S7</accession>
<gene>
    <name evidence="7" type="ORF">HUK68_10605</name>
</gene>
<dbReference type="Gene3D" id="3.40.50.720">
    <property type="entry name" value="NAD(P)-binding Rossmann-like Domain"/>
    <property type="match status" value="1"/>
</dbReference>
<name>A0A6N1X4S7_9BURK</name>
<dbReference type="InterPro" id="IPR036291">
    <property type="entry name" value="NAD(P)-bd_dom_sf"/>
</dbReference>
<dbReference type="SMART" id="SM00822">
    <property type="entry name" value="PKS_KR"/>
    <property type="match status" value="1"/>
</dbReference>
<keyword evidence="4" id="KW-0560">Oxidoreductase</keyword>
<dbReference type="AlphaFoldDB" id="A0A6N1X4S7"/>
<evidence type="ECO:0000313" key="8">
    <source>
        <dbReference type="Proteomes" id="UP000509579"/>
    </source>
</evidence>
<reference evidence="7 8" key="1">
    <citation type="submission" date="2020-06" db="EMBL/GenBank/DDBJ databases">
        <title>Acidovorax antarctica sp. nov., isolated from Corinth ice sheet soil, Antarctic Fields Peninsula.</title>
        <authorList>
            <person name="Xu Q."/>
            <person name="Peng F."/>
        </authorList>
    </citation>
    <scope>NUCLEOTIDE SEQUENCE [LARGE SCALE GENOMIC DNA]</scope>
    <source>
        <strain evidence="7 8">16-35-5</strain>
    </source>
</reference>
<dbReference type="EMBL" id="CP054840">
    <property type="protein sequence ID" value="QKV53303.1"/>
    <property type="molecule type" value="Genomic_DNA"/>
</dbReference>
<evidence type="ECO:0000259" key="6">
    <source>
        <dbReference type="SMART" id="SM00822"/>
    </source>
</evidence>
<dbReference type="PRINTS" id="PR00080">
    <property type="entry name" value="SDRFAMILY"/>
</dbReference>
<dbReference type="InterPro" id="IPR002347">
    <property type="entry name" value="SDR_fam"/>
</dbReference>
<dbReference type="InterPro" id="IPR051721">
    <property type="entry name" value="Biopterin_syn/organic_redct"/>
</dbReference>
<dbReference type="Pfam" id="PF00106">
    <property type="entry name" value="adh_short"/>
    <property type="match status" value="1"/>
</dbReference>
<evidence type="ECO:0000313" key="7">
    <source>
        <dbReference type="EMBL" id="QKV53303.1"/>
    </source>
</evidence>
<feature type="domain" description="Ketoreductase" evidence="6">
    <location>
        <begin position="6"/>
        <end position="218"/>
    </location>
</feature>
<evidence type="ECO:0000256" key="4">
    <source>
        <dbReference type="ARBA" id="ARBA00023002"/>
    </source>
</evidence>
<dbReference type="InterPro" id="IPR020904">
    <property type="entry name" value="Sc_DH/Rdtase_CS"/>
</dbReference>
<evidence type="ECO:0000256" key="1">
    <source>
        <dbReference type="ARBA" id="ARBA00004496"/>
    </source>
</evidence>
<proteinExistence type="inferred from homology"/>
<keyword evidence="8" id="KW-1185">Reference proteome</keyword>
<sequence length="254" mass="27019">MHMTSHLIFLTGGSRGMGLAMARQLLHPDHTLICLARNRNDALAQAAAAMGAPLQQWSVDLSAPAQAAAQLGDWLRQQPSGAYEQVTLINNAGAMPAIAPLSSLTSEELAPALRVGFEAPMLLTAAFLGATEHWPAQRKVLNISSGLGRRPMASQAAYCASKAGLDHFTRCVALEEALKPHGAKLCSLAPGVIDTDMQVQLRNADPAAFPDLQRFADLKSHDQLDSPEQAAAKVLAWLQRADFGTDAVADVRQA</sequence>
<dbReference type="PRINTS" id="PR00081">
    <property type="entry name" value="GDHRDH"/>
</dbReference>
<dbReference type="KEGG" id="aant:HUK68_10605"/>
<keyword evidence="2" id="KW-0963">Cytoplasm</keyword>
<dbReference type="GO" id="GO:0005737">
    <property type="term" value="C:cytoplasm"/>
    <property type="evidence" value="ECO:0007669"/>
    <property type="project" value="UniProtKB-SubCell"/>
</dbReference>
<dbReference type="PANTHER" id="PTHR44085">
    <property type="entry name" value="SEPIAPTERIN REDUCTASE"/>
    <property type="match status" value="1"/>
</dbReference>
<dbReference type="GO" id="GO:0006729">
    <property type="term" value="P:tetrahydrobiopterin biosynthetic process"/>
    <property type="evidence" value="ECO:0007669"/>
    <property type="project" value="TreeGrafter"/>
</dbReference>
<organism evidence="7 8">
    <name type="scientific">Comamonas antarctica</name>
    <dbReference type="NCBI Taxonomy" id="2743470"/>
    <lineage>
        <taxon>Bacteria</taxon>
        <taxon>Pseudomonadati</taxon>
        <taxon>Pseudomonadota</taxon>
        <taxon>Betaproteobacteria</taxon>
        <taxon>Burkholderiales</taxon>
        <taxon>Comamonadaceae</taxon>
        <taxon>Comamonas</taxon>
    </lineage>
</organism>
<protein>
    <submittedName>
        <fullName evidence="7">SDR family NAD(P)-dependent oxidoreductase</fullName>
    </submittedName>
</protein>
<evidence type="ECO:0000256" key="5">
    <source>
        <dbReference type="RuleBase" id="RU000363"/>
    </source>
</evidence>
<dbReference type="PANTHER" id="PTHR44085:SF2">
    <property type="entry name" value="SEPIAPTERIN REDUCTASE"/>
    <property type="match status" value="1"/>
</dbReference>
<dbReference type="InterPro" id="IPR057326">
    <property type="entry name" value="KR_dom"/>
</dbReference>
<keyword evidence="3" id="KW-0521">NADP</keyword>
<dbReference type="GO" id="GO:0004757">
    <property type="term" value="F:sepiapterin reductase (NADP+) activity"/>
    <property type="evidence" value="ECO:0007669"/>
    <property type="project" value="TreeGrafter"/>
</dbReference>
<comment type="similarity">
    <text evidence="5">Belongs to the short-chain dehydrogenases/reductases (SDR) family.</text>
</comment>
<evidence type="ECO:0000256" key="2">
    <source>
        <dbReference type="ARBA" id="ARBA00022490"/>
    </source>
</evidence>